<evidence type="ECO:0000256" key="3">
    <source>
        <dbReference type="ARBA" id="ARBA00022553"/>
    </source>
</evidence>
<keyword evidence="10" id="KW-1185">Reference proteome</keyword>
<feature type="compositionally biased region" description="Polar residues" evidence="6">
    <location>
        <begin position="11"/>
        <end position="23"/>
    </location>
</feature>
<keyword evidence="7" id="KW-0812">Transmembrane</keyword>
<comment type="caution">
    <text evidence="9">The sequence shown here is derived from an EMBL/GenBank/DDBJ whole genome shotgun (WGS) entry which is preliminary data.</text>
</comment>
<dbReference type="Pfam" id="PF03088">
    <property type="entry name" value="Str_synth"/>
    <property type="match status" value="1"/>
</dbReference>
<dbReference type="InterPro" id="IPR011042">
    <property type="entry name" value="6-blade_b-propeller_TolB-like"/>
</dbReference>
<feature type="domain" description="Strictosidine synthase conserved region" evidence="8">
    <location>
        <begin position="182"/>
        <end position="269"/>
    </location>
</feature>
<comment type="subcellular location">
    <subcellularLocation>
        <location evidence="1">Vacuole</location>
    </subcellularLocation>
</comment>
<dbReference type="GO" id="GO:0012505">
    <property type="term" value="C:endomembrane system"/>
    <property type="evidence" value="ECO:0007669"/>
    <property type="project" value="TreeGrafter"/>
</dbReference>
<feature type="region of interest" description="Disordered" evidence="6">
    <location>
        <begin position="1"/>
        <end position="23"/>
    </location>
</feature>
<dbReference type="OrthoDB" id="5307922at2759"/>
<sequence>MFEPKNPVDSAESSSQTQTSNSWPSATTSLFLILMITIFTATLIYQLDSFNPAPLPYHELTRHFIRRAPAHNPRMLPVLELVGYGVLLGPEDVAYHSESRLIYTGCEDGWVKQVILNDSQNPSEFAVDNWVNTGGRPLGLNFGLHNEVLVCDTDKGLLNITSEGEVKLLTDEAGGVKFKIPNSVDVATDGMVYFTDSSYKYNLTDALLDIWEGEPHGRFLSYDPTTKETKVLVDDLYFANGVVVSPDQSHVIFCETPKKRCKKYYIQGEKKGSVETFIDPLPGMPDNIKYDGEGHYWIALPVPPTPTWDLAVRYPFTRKVLGIMEKYTTGIPSTQEDGGILEVDLEGNLISSYFDQEFTEVSGAIRIGNHIFGGSLHSPYT</sequence>
<evidence type="ECO:0000313" key="10">
    <source>
        <dbReference type="Proteomes" id="UP000250321"/>
    </source>
</evidence>
<keyword evidence="4" id="KW-0926">Vacuole</keyword>
<organism evidence="9 10">
    <name type="scientific">Prunus yedoensis var. nudiflora</name>
    <dbReference type="NCBI Taxonomy" id="2094558"/>
    <lineage>
        <taxon>Eukaryota</taxon>
        <taxon>Viridiplantae</taxon>
        <taxon>Streptophyta</taxon>
        <taxon>Embryophyta</taxon>
        <taxon>Tracheophyta</taxon>
        <taxon>Spermatophyta</taxon>
        <taxon>Magnoliopsida</taxon>
        <taxon>eudicotyledons</taxon>
        <taxon>Gunneridae</taxon>
        <taxon>Pentapetalae</taxon>
        <taxon>rosids</taxon>
        <taxon>fabids</taxon>
        <taxon>Rosales</taxon>
        <taxon>Rosaceae</taxon>
        <taxon>Amygdaloideae</taxon>
        <taxon>Amygdaleae</taxon>
        <taxon>Prunus</taxon>
    </lineage>
</organism>
<dbReference type="EMBL" id="PJQY01002341">
    <property type="protein sequence ID" value="PQP94531.1"/>
    <property type="molecule type" value="Genomic_DNA"/>
</dbReference>
<name>A0A314XKL4_PRUYE</name>
<dbReference type="GO" id="GO:0016787">
    <property type="term" value="F:hydrolase activity"/>
    <property type="evidence" value="ECO:0007669"/>
    <property type="project" value="TreeGrafter"/>
</dbReference>
<evidence type="ECO:0000256" key="6">
    <source>
        <dbReference type="SAM" id="MobiDB-lite"/>
    </source>
</evidence>
<dbReference type="PANTHER" id="PTHR10426:SF88">
    <property type="entry name" value="ADIPOCYTE PLASMA MEMBRANE-ASSOCIATED PROTEIN HEMOMUCIN-RELATED"/>
    <property type="match status" value="1"/>
</dbReference>
<keyword evidence="3" id="KW-0597">Phosphoprotein</keyword>
<keyword evidence="5" id="KW-0325">Glycoprotein</keyword>
<dbReference type="SUPFAM" id="SSF63829">
    <property type="entry name" value="Calcium-dependent phosphotriesterase"/>
    <property type="match status" value="1"/>
</dbReference>
<dbReference type="GO" id="GO:0005773">
    <property type="term" value="C:vacuole"/>
    <property type="evidence" value="ECO:0007669"/>
    <property type="project" value="UniProtKB-SubCell"/>
</dbReference>
<evidence type="ECO:0000256" key="1">
    <source>
        <dbReference type="ARBA" id="ARBA00004116"/>
    </source>
</evidence>
<protein>
    <submittedName>
        <fullName evidence="9">Protein STRICTOSIDINE SYNTHASE-LIKE 5-like</fullName>
    </submittedName>
</protein>
<dbReference type="Gene3D" id="2.120.10.30">
    <property type="entry name" value="TolB, C-terminal domain"/>
    <property type="match status" value="1"/>
</dbReference>
<dbReference type="Proteomes" id="UP000250321">
    <property type="component" value="Unassembled WGS sequence"/>
</dbReference>
<proteinExistence type="inferred from homology"/>
<dbReference type="InterPro" id="IPR018119">
    <property type="entry name" value="Strictosidine_synth_cons-reg"/>
</dbReference>
<keyword evidence="7" id="KW-0472">Membrane</keyword>
<dbReference type="PANTHER" id="PTHR10426">
    <property type="entry name" value="STRICTOSIDINE SYNTHASE-RELATED"/>
    <property type="match status" value="1"/>
</dbReference>
<evidence type="ECO:0000256" key="2">
    <source>
        <dbReference type="ARBA" id="ARBA00009191"/>
    </source>
</evidence>
<dbReference type="Pfam" id="PF20067">
    <property type="entry name" value="SSL_N"/>
    <property type="match status" value="1"/>
</dbReference>
<dbReference type="STRING" id="2094558.A0A314XKL4"/>
<accession>A0A314XKL4</accession>
<keyword evidence="7" id="KW-1133">Transmembrane helix</keyword>
<evidence type="ECO:0000256" key="7">
    <source>
        <dbReference type="SAM" id="Phobius"/>
    </source>
</evidence>
<evidence type="ECO:0000259" key="8">
    <source>
        <dbReference type="Pfam" id="PF03088"/>
    </source>
</evidence>
<comment type="similarity">
    <text evidence="2">Belongs to the strictosidine synthase family.</text>
</comment>
<gene>
    <name evidence="9" type="ORF">Pyn_23329</name>
</gene>
<dbReference type="AlphaFoldDB" id="A0A314XKL4"/>
<reference evidence="9 10" key="1">
    <citation type="submission" date="2018-02" db="EMBL/GenBank/DDBJ databases">
        <title>Draft genome of wild Prunus yedoensis var. nudiflora.</title>
        <authorList>
            <person name="Baek S."/>
            <person name="Kim J.-H."/>
            <person name="Choi K."/>
            <person name="Kim G.-B."/>
            <person name="Cho A."/>
            <person name="Jang H."/>
            <person name="Shin C.-H."/>
            <person name="Yu H.-J."/>
            <person name="Mun J.-H."/>
        </authorList>
    </citation>
    <scope>NUCLEOTIDE SEQUENCE [LARGE SCALE GENOMIC DNA]</scope>
    <source>
        <strain evidence="10">cv. Jeju island</strain>
        <tissue evidence="9">Leaf</tissue>
    </source>
</reference>
<evidence type="ECO:0000256" key="5">
    <source>
        <dbReference type="ARBA" id="ARBA00023180"/>
    </source>
</evidence>
<evidence type="ECO:0000313" key="9">
    <source>
        <dbReference type="EMBL" id="PQP94531.1"/>
    </source>
</evidence>
<feature type="transmembrane region" description="Helical" evidence="7">
    <location>
        <begin position="23"/>
        <end position="45"/>
    </location>
</feature>
<evidence type="ECO:0000256" key="4">
    <source>
        <dbReference type="ARBA" id="ARBA00022554"/>
    </source>
</evidence>